<dbReference type="Pfam" id="PF01457">
    <property type="entry name" value="Peptidase_M8"/>
    <property type="match status" value="1"/>
</dbReference>
<protein>
    <recommendedName>
        <fullName evidence="13">EGF-like domain-containing protein</fullName>
    </recommendedName>
</protein>
<evidence type="ECO:0000313" key="12">
    <source>
        <dbReference type="Proteomes" id="UP001165090"/>
    </source>
</evidence>
<comment type="similarity">
    <text evidence="2">Belongs to the peptidase M8 family.</text>
</comment>
<dbReference type="Proteomes" id="UP001165090">
    <property type="component" value="Unassembled WGS sequence"/>
</dbReference>
<accession>A0ABQ5SMG7</accession>
<keyword evidence="12" id="KW-1185">Reference proteome</keyword>
<keyword evidence="4" id="KW-0479">Metal-binding</keyword>
<sequence>MFCCKVLALLAALSLGLLVAVQSCGHHVVHRQIQDLAARHVAQQLHMGSASWGLRKASPIGKVKADTQNSDWTREMEMTDTDGHGNVQVRSKDEASSAEGIHMDAAELELQQWQADRVANSVGSRAAAASDVGNGMQEDGTDPRDELREEESALDPRGRSLQQSASPAPAPIRLSVTYQQLGALDASQQQMLTRVVEAVRRILRKFILVKRPSSGGMLVDPYCNFNTWACYPDFNMRALNPNRECGLATVMPEHIVNPFNCTSFTTNSQRQALGRGISGPASGVGGGASGYGTGCASYAGTNGDDTDMYLYITAVRNDDCESGAAAWAKPCLLDLGNNRPLLGAANVCPRALEVLNEEQLTAVLTHEMIHALGFTDSMYNLTRRPDGTLRPLGELLQSSTVGGKQVQMLVSPKIRDAARAQFSCPDLAGAQLEEEGSAGSAGSHWEYTHYQGEVMVASTTFAADGTPPVLSNLTLSYLDDTGWYVTNRSAAGLLSWGAGAGCLLPNSTCSSYMLAVPGQRLFCDAASGVQSGSTPSFLCSNNYKATGVCRALNFTGGCGLVLSRNAKETCLTADAPNDQPTVFGWGLGTPSGRCLPVVYRFQAYVAYSRFTYPGTGIDGSSDAACFDTNCSADGSKVFVKLLGQQFECPAGKYLNLAQLLPSRYSAGRIGPCPSARDLCSTQSCSTSACNPTGGECLDGTCYCRLAYTGADCGFSLITGQAVTDSGSNDASSGGNGTGNMSPPTLPWVQLVQLALSMNNTASEVRARIVQLQATIASWAGLNRKAVVITNIVDGTRDVPGNSNGTVAGDSFDATVASRRRRGLQQTSSPPPPPVAAAIAMALITPSNSQPIELLLERLRNNETARNQLISQLADTGFFVLPSGISVETVLSQARVTSPPSSESLTTLEPSSRADASRTRKVVIVGLAVGAVAVVGIVSAVITVLVLRSRRSASSDRANVYQHSTAAVRGDFGGSYEFTNLDGFADVFADNDHGARLSPHQPYSIGSCGLGQGSAGVLPWPSANPFTMQGNALWPNGQQGSTTDNPEFSYYSARAATPASSQPPPSQQQYPFSNQHGGMGQLSPLYSGTEDRLRS</sequence>
<dbReference type="Gene3D" id="3.90.132.10">
    <property type="entry name" value="Leishmanolysin , domain 2"/>
    <property type="match status" value="1"/>
</dbReference>
<keyword evidence="9" id="KW-0472">Membrane</keyword>
<dbReference type="PANTHER" id="PTHR10942">
    <property type="entry name" value="LEISHMANOLYSIN-LIKE PEPTIDASE"/>
    <property type="match status" value="1"/>
</dbReference>
<feature type="region of interest" description="Disordered" evidence="8">
    <location>
        <begin position="121"/>
        <end position="169"/>
    </location>
</feature>
<dbReference type="SUPFAM" id="SSF55486">
    <property type="entry name" value="Metalloproteases ('zincins'), catalytic domain"/>
    <property type="match status" value="1"/>
</dbReference>
<comment type="caution">
    <text evidence="11">The sequence shown here is derived from an EMBL/GenBank/DDBJ whole genome shotgun (WGS) entry which is preliminary data.</text>
</comment>
<evidence type="ECO:0000256" key="7">
    <source>
        <dbReference type="ARBA" id="ARBA00023049"/>
    </source>
</evidence>
<feature type="compositionally biased region" description="Basic and acidic residues" evidence="8">
    <location>
        <begin position="141"/>
        <end position="158"/>
    </location>
</feature>
<name>A0ABQ5SMG7_9CHLO</name>
<evidence type="ECO:0000256" key="8">
    <source>
        <dbReference type="SAM" id="MobiDB-lite"/>
    </source>
</evidence>
<feature type="transmembrane region" description="Helical" evidence="9">
    <location>
        <begin position="921"/>
        <end position="946"/>
    </location>
</feature>
<feature type="region of interest" description="Disordered" evidence="8">
    <location>
        <begin position="1028"/>
        <end position="1094"/>
    </location>
</feature>
<keyword evidence="9" id="KW-1133">Transmembrane helix</keyword>
<evidence type="ECO:0000256" key="5">
    <source>
        <dbReference type="ARBA" id="ARBA00022801"/>
    </source>
</evidence>
<keyword evidence="9" id="KW-0812">Transmembrane</keyword>
<keyword evidence="10" id="KW-0732">Signal</keyword>
<dbReference type="PANTHER" id="PTHR10942:SF0">
    <property type="entry name" value="LEISHMANOLYSIN-LIKE PEPTIDASE"/>
    <property type="match status" value="1"/>
</dbReference>
<evidence type="ECO:0000256" key="2">
    <source>
        <dbReference type="ARBA" id="ARBA00005860"/>
    </source>
</evidence>
<dbReference type="EMBL" id="BSDZ01000101">
    <property type="protein sequence ID" value="GLI70826.1"/>
    <property type="molecule type" value="Genomic_DNA"/>
</dbReference>
<keyword evidence="5" id="KW-0378">Hydrolase</keyword>
<proteinExistence type="inferred from homology"/>
<evidence type="ECO:0000256" key="9">
    <source>
        <dbReference type="SAM" id="Phobius"/>
    </source>
</evidence>
<feature type="chain" id="PRO_5046537331" description="EGF-like domain-containing protein" evidence="10">
    <location>
        <begin position="24"/>
        <end position="1094"/>
    </location>
</feature>
<evidence type="ECO:0000256" key="10">
    <source>
        <dbReference type="SAM" id="SignalP"/>
    </source>
</evidence>
<dbReference type="PROSITE" id="PS51257">
    <property type="entry name" value="PROKAR_LIPOPROTEIN"/>
    <property type="match status" value="1"/>
</dbReference>
<feature type="compositionally biased region" description="Polar residues" evidence="8">
    <location>
        <begin position="1028"/>
        <end position="1045"/>
    </location>
</feature>
<gene>
    <name evidence="11" type="ORF">VaNZ11_015830</name>
</gene>
<comment type="cofactor">
    <cofactor evidence="1">
        <name>Zn(2+)</name>
        <dbReference type="ChEBI" id="CHEBI:29105"/>
    </cofactor>
</comment>
<evidence type="ECO:0000256" key="4">
    <source>
        <dbReference type="ARBA" id="ARBA00022723"/>
    </source>
</evidence>
<keyword evidence="6" id="KW-0862">Zinc</keyword>
<evidence type="ECO:0008006" key="13">
    <source>
        <dbReference type="Google" id="ProtNLM"/>
    </source>
</evidence>
<keyword evidence="3" id="KW-0645">Protease</keyword>
<evidence type="ECO:0000256" key="6">
    <source>
        <dbReference type="ARBA" id="ARBA00022833"/>
    </source>
</evidence>
<evidence type="ECO:0000256" key="3">
    <source>
        <dbReference type="ARBA" id="ARBA00022670"/>
    </source>
</evidence>
<evidence type="ECO:0000256" key="1">
    <source>
        <dbReference type="ARBA" id="ARBA00001947"/>
    </source>
</evidence>
<reference evidence="11 12" key="1">
    <citation type="journal article" date="2023" name="IScience">
        <title>Expanded male sex-determining region conserved during the evolution of homothallism in the green alga Volvox.</title>
        <authorList>
            <person name="Yamamoto K."/>
            <person name="Matsuzaki R."/>
            <person name="Mahakham W."/>
            <person name="Heman W."/>
            <person name="Sekimoto H."/>
            <person name="Kawachi M."/>
            <person name="Minakuchi Y."/>
            <person name="Toyoda A."/>
            <person name="Nozaki H."/>
        </authorList>
    </citation>
    <scope>NUCLEOTIDE SEQUENCE [LARGE SCALE GENOMIC DNA]</scope>
    <source>
        <strain evidence="11 12">NIES-4468</strain>
    </source>
</reference>
<evidence type="ECO:0000313" key="11">
    <source>
        <dbReference type="EMBL" id="GLI70826.1"/>
    </source>
</evidence>
<dbReference type="Gene3D" id="3.10.170.20">
    <property type="match status" value="1"/>
</dbReference>
<organism evidence="11 12">
    <name type="scientific">Volvox africanus</name>
    <dbReference type="NCBI Taxonomy" id="51714"/>
    <lineage>
        <taxon>Eukaryota</taxon>
        <taxon>Viridiplantae</taxon>
        <taxon>Chlorophyta</taxon>
        <taxon>core chlorophytes</taxon>
        <taxon>Chlorophyceae</taxon>
        <taxon>CS clade</taxon>
        <taxon>Chlamydomonadales</taxon>
        <taxon>Volvocaceae</taxon>
        <taxon>Volvox</taxon>
    </lineage>
</organism>
<keyword evidence="7" id="KW-0482">Metalloprotease</keyword>
<feature type="signal peptide" evidence="10">
    <location>
        <begin position="1"/>
        <end position="23"/>
    </location>
</feature>
<dbReference type="InterPro" id="IPR001577">
    <property type="entry name" value="Peptidase_M8"/>
</dbReference>